<sequence>MRKGPIVDLDPARAHRLVEIMSPFDQALWNRILRGPLPSVPDLIPLDRIPSFQLTVEAAIAVDGNPLEGVRPRDVQTHLVQSGASALMVVDFPDAPFVLAAIPSEFSGVFHLVSTVPVTDGRWKRVERRISTSSTVASCYLNEADFTAAGDALTEFGDVEVSRVTARDSTDWSSLSRGWQRSPFGRLSHRDVLRYLDEVNASVRTMTLSVKDRLHIHLRRLAGTTYYSGDRAPFARVLDVISAAAARRRELLIGRERRISVPASAPIAVTLPTPRFSDASATGDLLTELSRIQNSGIAVLHRNPYLHVVFTDYLDGSNFDLFVTEANVIEIHPGFRASVGAIARLADRLAERFAAVSTVESGVADTVTLDDLTVAL</sequence>
<reference evidence="1" key="1">
    <citation type="submission" date="2021-04" db="EMBL/GenBank/DDBJ databases">
        <title>Biosynthetic gene clusters of Dactylosporangioum roseum.</title>
        <authorList>
            <person name="Hartkoorn R.C."/>
            <person name="Beaudoing E."/>
            <person name="Hot D."/>
            <person name="Moureu S."/>
        </authorList>
    </citation>
    <scope>NUCLEOTIDE SEQUENCE</scope>
    <source>
        <strain evidence="1">NRRL B-16295</strain>
    </source>
</reference>
<accession>A0ABY5Z3A9</accession>
<evidence type="ECO:0000313" key="2">
    <source>
        <dbReference type="Proteomes" id="UP001058271"/>
    </source>
</evidence>
<name>A0ABY5Z3A9_9ACTN</name>
<dbReference type="RefSeq" id="WP_260725843.1">
    <property type="nucleotide sequence ID" value="NZ_BAAABS010000027.1"/>
</dbReference>
<protein>
    <submittedName>
        <fullName evidence="1">Uncharacterized protein</fullName>
    </submittedName>
</protein>
<dbReference type="EMBL" id="CP073721">
    <property type="protein sequence ID" value="UWZ36505.1"/>
    <property type="molecule type" value="Genomic_DNA"/>
</dbReference>
<keyword evidence="2" id="KW-1185">Reference proteome</keyword>
<organism evidence="1 2">
    <name type="scientific">Dactylosporangium roseum</name>
    <dbReference type="NCBI Taxonomy" id="47989"/>
    <lineage>
        <taxon>Bacteria</taxon>
        <taxon>Bacillati</taxon>
        <taxon>Actinomycetota</taxon>
        <taxon>Actinomycetes</taxon>
        <taxon>Micromonosporales</taxon>
        <taxon>Micromonosporaceae</taxon>
        <taxon>Dactylosporangium</taxon>
    </lineage>
</organism>
<gene>
    <name evidence="1" type="ORF">Drose_36755</name>
</gene>
<proteinExistence type="predicted"/>
<dbReference type="Proteomes" id="UP001058271">
    <property type="component" value="Chromosome"/>
</dbReference>
<evidence type="ECO:0000313" key="1">
    <source>
        <dbReference type="EMBL" id="UWZ36505.1"/>
    </source>
</evidence>